<evidence type="ECO:0008006" key="3">
    <source>
        <dbReference type="Google" id="ProtNLM"/>
    </source>
</evidence>
<dbReference type="EMBL" id="FCOX02000075">
    <property type="protein sequence ID" value="SAL05163.1"/>
    <property type="molecule type" value="Genomic_DNA"/>
</dbReference>
<comment type="caution">
    <text evidence="1">The sequence shown here is derived from an EMBL/GenBank/DDBJ whole genome shotgun (WGS) entry which is preliminary data.</text>
</comment>
<dbReference type="OrthoDB" id="8911725at2"/>
<evidence type="ECO:0000313" key="2">
    <source>
        <dbReference type="Proteomes" id="UP000071859"/>
    </source>
</evidence>
<sequence>MSATHEDGSFGVLQQIFADVANDMRRDPLEHMLILTYEFDDEQLVNLLTGRRLADQVELRRNQIKFIADMQPVVIYDARKTREFNHLPHFLDLLPVNPGAYRCHHSKAYLFVTRRAVRLVIGSFNLTRTGLFENREVFVDFFWNDDQRADIEVLRSFSALLRRGYARWAQPAAASARVAIADTLDARVAHWQSRPSRGKPGNRILVHSGYEANEASGLRRLAELWKKMSDAPPRQILVVSPFFDRGSEWLADELFDAIGVPAQLHFVTDESGICRLGRRHYGPDRQGQKRRLSLVPGLIDQHERTRIEHANDGARLDGLEIKRDLHAKILVLCSGSQHLLYTGSANFTRKAWCGDNQELGIVQIEAGNADKAIARILAALSASSDDAYERLGHLPDSAIEAQEEDDDYTPQSGYPDFIEGIVLEREAGGTGLVFRFQTSEPARLRNYVIDWGRVRLSIDDAQSHALPIDAAYMPLQGSRNLKFSPCAFPESTFLLTFVQDAELTRQHDLEIFPSAEEWMRYYLQRAGGGIGIGEALPGADDASGPVDDADDDRHANVVIAMQRYLNLFAGVEIEFQKRAAEIEFETFADAASRARACDKRIVQPLRAYAELLKQERSRMRGGIDEQVYVFRAGELALLIQRLAARLPELADFPREIANGIVTRQSNTALRVYLKFIKDHASQH</sequence>
<dbReference type="AlphaFoldDB" id="A0A158EEG9"/>
<dbReference type="Proteomes" id="UP000071859">
    <property type="component" value="Unassembled WGS sequence"/>
</dbReference>
<dbReference type="RefSeq" id="WP_062611477.1">
    <property type="nucleotide sequence ID" value="NZ_FCOX02000075.1"/>
</dbReference>
<gene>
    <name evidence="1" type="ORF">AWB78_07333</name>
</gene>
<dbReference type="SUPFAM" id="SSF56024">
    <property type="entry name" value="Phospholipase D/nuclease"/>
    <property type="match status" value="1"/>
</dbReference>
<accession>A0A158EEG9</accession>
<protein>
    <recommendedName>
        <fullName evidence="3">PLD phosphodiesterase domain-containing protein</fullName>
    </recommendedName>
</protein>
<organism evidence="1 2">
    <name type="scientific">Caballeronia calidae</name>
    <dbReference type="NCBI Taxonomy" id="1777139"/>
    <lineage>
        <taxon>Bacteria</taxon>
        <taxon>Pseudomonadati</taxon>
        <taxon>Pseudomonadota</taxon>
        <taxon>Betaproteobacteria</taxon>
        <taxon>Burkholderiales</taxon>
        <taxon>Burkholderiaceae</taxon>
        <taxon>Caballeronia</taxon>
    </lineage>
</organism>
<evidence type="ECO:0000313" key="1">
    <source>
        <dbReference type="EMBL" id="SAL05163.1"/>
    </source>
</evidence>
<name>A0A158EEG9_9BURK</name>
<dbReference type="Gene3D" id="3.30.870.10">
    <property type="entry name" value="Endonuclease Chain A"/>
    <property type="match status" value="2"/>
</dbReference>
<reference evidence="1" key="1">
    <citation type="submission" date="2016-01" db="EMBL/GenBank/DDBJ databases">
        <authorList>
            <person name="Peeters C."/>
        </authorList>
    </citation>
    <scope>NUCLEOTIDE SEQUENCE</scope>
    <source>
        <strain evidence="1">LMG 29321</strain>
    </source>
</reference>
<proteinExistence type="predicted"/>
<keyword evidence="2" id="KW-1185">Reference proteome</keyword>